<proteinExistence type="predicted"/>
<gene>
    <name evidence="2" type="ORF">RR48_07100</name>
</gene>
<sequence length="420" mass="48193">MPHMKQLDSMSSFTDSSWSRSSPNASMIRPHVVTVPVDLVVLLLDVELAEEVERDHSVDVHNYSEQHHRQHQLQHNIKQGDTHKNIGDMKTHEIVALDSERNEIGNDLQKHDRILHFLHTLVNDEPSASIEAITFDPRTKLNALDILRNIFQLYKRTIPEIHKNNVKPKQRQSNEIDTSDMKEIVYKEQNQAFLRDGCVTCVQAQVKRCYKLKKEEDKIVRYNSPNMLNTITPQALKECTKTTCATYNCKSSFKKAFKSNSKKACIAEFWREEDSKIGNKRNTSAVIYVNHPDKPPRITRTFVDLNLGCEDEEDDSYPRSIEELLSVMNAKTTGHRNVNVLRNKYDKACKKAVAKKCNKVCIAVITKTCADHKCMKRQIKSFKKDCKKSCATVFGVSKTSDDSSESSDEEDEEDEEDESD</sequence>
<organism evidence="2 3">
    <name type="scientific">Papilio machaon</name>
    <name type="common">Old World swallowtail butterfly</name>
    <dbReference type="NCBI Taxonomy" id="76193"/>
    <lineage>
        <taxon>Eukaryota</taxon>
        <taxon>Metazoa</taxon>
        <taxon>Ecdysozoa</taxon>
        <taxon>Arthropoda</taxon>
        <taxon>Hexapoda</taxon>
        <taxon>Insecta</taxon>
        <taxon>Pterygota</taxon>
        <taxon>Neoptera</taxon>
        <taxon>Endopterygota</taxon>
        <taxon>Lepidoptera</taxon>
        <taxon>Glossata</taxon>
        <taxon>Ditrysia</taxon>
        <taxon>Papilionoidea</taxon>
        <taxon>Papilionidae</taxon>
        <taxon>Papilioninae</taxon>
        <taxon>Papilio</taxon>
    </lineage>
</organism>
<evidence type="ECO:0000313" key="2">
    <source>
        <dbReference type="EMBL" id="KPJ17612.1"/>
    </source>
</evidence>
<reference evidence="2 3" key="1">
    <citation type="journal article" date="2015" name="Nat. Commun.">
        <title>Outbred genome sequencing and CRISPR/Cas9 gene editing in butterflies.</title>
        <authorList>
            <person name="Li X."/>
            <person name="Fan D."/>
            <person name="Zhang W."/>
            <person name="Liu G."/>
            <person name="Zhang L."/>
            <person name="Zhao L."/>
            <person name="Fang X."/>
            <person name="Chen L."/>
            <person name="Dong Y."/>
            <person name="Chen Y."/>
            <person name="Ding Y."/>
            <person name="Zhao R."/>
            <person name="Feng M."/>
            <person name="Zhu Y."/>
            <person name="Feng Y."/>
            <person name="Jiang X."/>
            <person name="Zhu D."/>
            <person name="Xiang H."/>
            <person name="Feng X."/>
            <person name="Li S."/>
            <person name="Wang J."/>
            <person name="Zhang G."/>
            <person name="Kronforst M.R."/>
            <person name="Wang W."/>
        </authorList>
    </citation>
    <scope>NUCLEOTIDE SEQUENCE [LARGE SCALE GENOMIC DNA]</scope>
    <source>
        <strain evidence="2">Ya'a_city_454_Pm</strain>
        <tissue evidence="2">Whole body</tissue>
    </source>
</reference>
<dbReference type="InParanoid" id="A0A194RJ80"/>
<protein>
    <submittedName>
        <fullName evidence="2">Uncharacterized protein</fullName>
    </submittedName>
</protein>
<feature type="compositionally biased region" description="Low complexity" evidence="1">
    <location>
        <begin position="9"/>
        <end position="22"/>
    </location>
</feature>
<dbReference type="AlphaFoldDB" id="A0A194RJ80"/>
<feature type="region of interest" description="Disordered" evidence="1">
    <location>
        <begin position="1"/>
        <end position="24"/>
    </location>
</feature>
<keyword evidence="3" id="KW-1185">Reference proteome</keyword>
<feature type="compositionally biased region" description="Acidic residues" evidence="1">
    <location>
        <begin position="402"/>
        <end position="420"/>
    </location>
</feature>
<dbReference type="EMBL" id="KQ460124">
    <property type="protein sequence ID" value="KPJ17612.1"/>
    <property type="molecule type" value="Genomic_DNA"/>
</dbReference>
<evidence type="ECO:0000313" key="3">
    <source>
        <dbReference type="Proteomes" id="UP000053240"/>
    </source>
</evidence>
<evidence type="ECO:0000256" key="1">
    <source>
        <dbReference type="SAM" id="MobiDB-lite"/>
    </source>
</evidence>
<name>A0A194RJ80_PAPMA</name>
<accession>A0A194RJ80</accession>
<feature type="region of interest" description="Disordered" evidence="1">
    <location>
        <begin position="397"/>
        <end position="420"/>
    </location>
</feature>
<dbReference type="Proteomes" id="UP000053240">
    <property type="component" value="Unassembled WGS sequence"/>
</dbReference>